<evidence type="ECO:0000313" key="2">
    <source>
        <dbReference type="Proteomes" id="UP001499984"/>
    </source>
</evidence>
<keyword evidence="2" id="KW-1185">Reference proteome</keyword>
<proteinExistence type="predicted"/>
<dbReference type="EMBL" id="BAAAZY010000019">
    <property type="protein sequence ID" value="GAA4076288.1"/>
    <property type="molecule type" value="Genomic_DNA"/>
</dbReference>
<protein>
    <submittedName>
        <fullName evidence="1">Uncharacterized protein</fullName>
    </submittedName>
</protein>
<accession>A0ABP7VX39</accession>
<comment type="caution">
    <text evidence="1">The sequence shown here is derived from an EMBL/GenBank/DDBJ whole genome shotgun (WGS) entry which is preliminary data.</text>
</comment>
<gene>
    <name evidence="1" type="ORF">GCM10022233_63790</name>
</gene>
<reference evidence="2" key="1">
    <citation type="journal article" date="2019" name="Int. J. Syst. Evol. Microbiol.">
        <title>The Global Catalogue of Microorganisms (GCM) 10K type strain sequencing project: providing services to taxonomists for standard genome sequencing and annotation.</title>
        <authorList>
            <consortium name="The Broad Institute Genomics Platform"/>
            <consortium name="The Broad Institute Genome Sequencing Center for Infectious Disease"/>
            <person name="Wu L."/>
            <person name="Ma J."/>
        </authorList>
    </citation>
    <scope>NUCLEOTIDE SEQUENCE [LARGE SCALE GENOMIC DNA]</scope>
    <source>
        <strain evidence="2">JCM 16925</strain>
    </source>
</reference>
<organism evidence="1 2">
    <name type="scientific">Streptomyces shaanxiensis</name>
    <dbReference type="NCBI Taxonomy" id="653357"/>
    <lineage>
        <taxon>Bacteria</taxon>
        <taxon>Bacillati</taxon>
        <taxon>Actinomycetota</taxon>
        <taxon>Actinomycetes</taxon>
        <taxon>Kitasatosporales</taxon>
        <taxon>Streptomycetaceae</taxon>
        <taxon>Streptomyces</taxon>
    </lineage>
</organism>
<sequence>MRRSILLLDYVDPVTARTRGQFRPRPFQDTGFPAQDTGLSAQDTVLSAGHRRAYRSPAACHQPGGDGELTAAVG</sequence>
<evidence type="ECO:0000313" key="1">
    <source>
        <dbReference type="EMBL" id="GAA4076288.1"/>
    </source>
</evidence>
<name>A0ABP7VX39_9ACTN</name>
<dbReference type="Proteomes" id="UP001499984">
    <property type="component" value="Unassembled WGS sequence"/>
</dbReference>